<dbReference type="KEGG" id="tpx:Turpa_0044"/>
<dbReference type="InterPro" id="IPR045886">
    <property type="entry name" value="ThiF/MoeB/HesA"/>
</dbReference>
<dbReference type="InterPro" id="IPR032865">
    <property type="entry name" value="Prok-E2_A"/>
</dbReference>
<dbReference type="HOGENOM" id="CLU_365985_0_0_12"/>
<dbReference type="GO" id="GO:0061503">
    <property type="term" value="F:tRNA threonylcarbamoyladenosine dehydratase"/>
    <property type="evidence" value="ECO:0007669"/>
    <property type="project" value="TreeGrafter"/>
</dbReference>
<dbReference type="RefSeq" id="WP_014801229.1">
    <property type="nucleotide sequence ID" value="NC_018020.1"/>
</dbReference>
<keyword evidence="3" id="KW-1185">Reference proteome</keyword>
<dbReference type="Gene3D" id="3.40.50.720">
    <property type="entry name" value="NAD(P)-binding Rossmann-like Domain"/>
    <property type="match status" value="1"/>
</dbReference>
<dbReference type="InterPro" id="IPR035985">
    <property type="entry name" value="Ubiquitin-activating_enz"/>
</dbReference>
<organism evidence="2 3">
    <name type="scientific">Turneriella parva (strain ATCC BAA-1111 / DSM 21527 / NCTC 11395 / H)</name>
    <name type="common">Leptospira parva</name>
    <dbReference type="NCBI Taxonomy" id="869212"/>
    <lineage>
        <taxon>Bacteria</taxon>
        <taxon>Pseudomonadati</taxon>
        <taxon>Spirochaetota</taxon>
        <taxon>Spirochaetia</taxon>
        <taxon>Leptospirales</taxon>
        <taxon>Leptospiraceae</taxon>
        <taxon>Turneriella</taxon>
    </lineage>
</organism>
<name>I4B0A0_TURPD</name>
<gene>
    <name evidence="2" type="ordered locus">Turpa_0044</name>
</gene>
<protein>
    <submittedName>
        <fullName evidence="2">UBA/THIF-type NAD/FAD binding protein</fullName>
    </submittedName>
</protein>
<dbReference type="Gene3D" id="3.40.140.10">
    <property type="entry name" value="Cytidine Deaminase, domain 2"/>
    <property type="match status" value="1"/>
</dbReference>
<dbReference type="PATRIC" id="fig|869212.3.peg.10"/>
<accession>I4B0A0</accession>
<evidence type="ECO:0000313" key="3">
    <source>
        <dbReference type="Proteomes" id="UP000006048"/>
    </source>
</evidence>
<dbReference type="SUPFAM" id="SSF69572">
    <property type="entry name" value="Activating enzymes of the ubiquitin-like proteins"/>
    <property type="match status" value="1"/>
</dbReference>
<proteinExistence type="predicted"/>
<reference evidence="2 3" key="1">
    <citation type="submission" date="2012-06" db="EMBL/GenBank/DDBJ databases">
        <title>The complete chromosome of genome of Turneriella parva DSM 21527.</title>
        <authorList>
            <consortium name="US DOE Joint Genome Institute (JGI-PGF)"/>
            <person name="Lucas S."/>
            <person name="Han J."/>
            <person name="Lapidus A."/>
            <person name="Bruce D."/>
            <person name="Goodwin L."/>
            <person name="Pitluck S."/>
            <person name="Peters L."/>
            <person name="Kyrpides N."/>
            <person name="Mavromatis K."/>
            <person name="Ivanova N."/>
            <person name="Mikhailova N."/>
            <person name="Chertkov O."/>
            <person name="Detter J.C."/>
            <person name="Tapia R."/>
            <person name="Han C."/>
            <person name="Land M."/>
            <person name="Hauser L."/>
            <person name="Markowitz V."/>
            <person name="Cheng J.-F."/>
            <person name="Hugenholtz P."/>
            <person name="Woyke T."/>
            <person name="Wu D."/>
            <person name="Gronow S."/>
            <person name="Wellnitz S."/>
            <person name="Brambilla E."/>
            <person name="Klenk H.-P."/>
            <person name="Eisen J.A."/>
        </authorList>
    </citation>
    <scope>NUCLEOTIDE SEQUENCE [LARGE SCALE GENOMIC DNA]</scope>
    <source>
        <strain evidence="3">ATCC BAA-1111 / DSM 21527 / NCTC 11395 / H</strain>
    </source>
</reference>
<dbReference type="OrthoDB" id="517279at2"/>
<dbReference type="Proteomes" id="UP000006048">
    <property type="component" value="Chromosome"/>
</dbReference>
<dbReference type="Pfam" id="PF00899">
    <property type="entry name" value="ThiF"/>
    <property type="match status" value="1"/>
</dbReference>
<dbReference type="InterPro" id="IPR016135">
    <property type="entry name" value="UBQ-conjugating_enzyme/RWD"/>
</dbReference>
<dbReference type="Pfam" id="PF14457">
    <property type="entry name" value="Prok-E2_A"/>
    <property type="match status" value="1"/>
</dbReference>
<dbReference type="EMBL" id="CP002959">
    <property type="protein sequence ID" value="AFM10707.1"/>
    <property type="molecule type" value="Genomic_DNA"/>
</dbReference>
<dbReference type="PANTHER" id="PTHR43267:SF1">
    <property type="entry name" value="TRNA THREONYLCARBAMOYLADENOSINE DEHYDRATASE"/>
    <property type="match status" value="1"/>
</dbReference>
<dbReference type="AlphaFoldDB" id="I4B0A0"/>
<feature type="domain" description="THIF-type NAD/FAD binding fold" evidence="1">
    <location>
        <begin position="342"/>
        <end position="442"/>
    </location>
</feature>
<dbReference type="PANTHER" id="PTHR43267">
    <property type="entry name" value="TRNA THREONYLCARBAMOYLADENOSINE DEHYDRATASE"/>
    <property type="match status" value="1"/>
</dbReference>
<dbReference type="GO" id="GO:0008641">
    <property type="term" value="F:ubiquitin-like modifier activating enzyme activity"/>
    <property type="evidence" value="ECO:0007669"/>
    <property type="project" value="InterPro"/>
</dbReference>
<dbReference type="SUPFAM" id="SSF102712">
    <property type="entry name" value="JAB1/MPN domain"/>
    <property type="match status" value="1"/>
</dbReference>
<dbReference type="SUPFAM" id="SSF54495">
    <property type="entry name" value="UBC-like"/>
    <property type="match status" value="1"/>
</dbReference>
<dbReference type="GO" id="GO:0061504">
    <property type="term" value="P:cyclic threonylcarbamoyladenosine biosynthetic process"/>
    <property type="evidence" value="ECO:0007669"/>
    <property type="project" value="TreeGrafter"/>
</dbReference>
<dbReference type="InterPro" id="IPR000594">
    <property type="entry name" value="ThiF_NAD_FAD-bd"/>
</dbReference>
<dbReference type="STRING" id="869212.Turpa_0044"/>
<evidence type="ECO:0000313" key="2">
    <source>
        <dbReference type="EMBL" id="AFM10707.1"/>
    </source>
</evidence>
<evidence type="ECO:0000259" key="1">
    <source>
        <dbReference type="Pfam" id="PF00899"/>
    </source>
</evidence>
<sequence>MTISQDTAISELKQIRRFTRKGHFEFEIERLADDKALIIRFQLRIGLLQTQNGGLKFCEVEEFLLRIPADYPFVYPEVCVAHKRFAGFPHVTWAHWICLYQSRSDWNPYDGMFGLVDRLCIWIERAAINNMDPMEGPLEPPHASQNQQLLPFVIRPNAPVNAGEFWFGLAALEVRDSYVDLVNWIAPEVGTLPEKVALAVFLPCSMPIEFPTRGKSLFAEFERQGILKDEILRWLGLNAKLASDKEGTYLILGTPMRRNENGQLLQHISVWHIEAEQTEGLGLQVSDEKDTHELAELRTKLGDSIYEMLSAAKVSWCRVLEDRSEILVRRDRSSNLHWFFGKRVLLVGCGAIGSWSAEIIIRAQPRSIKLVDNSIVKPGVLVRQNFSQSDIGMNKAKALMKRLKSVSTKTDIEAADVEGFNFIMSDLSQLLDYDIIIDCTASNIFQMRLESAWPAIRANIKSLLSFAIDADAQHVIGVSIGKLHLGGIYDTYKQLKYILCSDGRRNNIANSFYAADVRNHLFQPEPGCSEPTFSGSCGDIQALTAAALNIGISTLALPNTARGFAFSRHLNSDEQPFLETIDFPPAFEQLTGHLTVRILPKVFTEVATAIKENASLRSPDHETGGLLWGQWDHILGIIWILDASGPPTDSKHDALHFQCGILGTVEEHRSRISQSKGLSGFIGHWHTHPNSVSEQSSIDQLSMANLITAIDENQKRAIMLIFGKDAGQHTIGIYPYESLIATDSIDWVVNASAQMQFPAGFL</sequence>